<dbReference type="Proteomes" id="UP000315400">
    <property type="component" value="Unassembled WGS sequence"/>
</dbReference>
<evidence type="ECO:0000256" key="2">
    <source>
        <dbReference type="ARBA" id="ARBA00004963"/>
    </source>
</evidence>
<dbReference type="InterPro" id="IPR017782">
    <property type="entry name" value="Hydroxyacylglutathione_Hdrlase"/>
</dbReference>
<evidence type="ECO:0000259" key="8">
    <source>
        <dbReference type="SMART" id="SM00849"/>
    </source>
</evidence>
<feature type="binding site" evidence="7">
    <location>
        <position position="129"/>
    </location>
    <ligand>
        <name>Zn(2+)</name>
        <dbReference type="ChEBI" id="CHEBI:29105"/>
        <label>2</label>
    </ligand>
</feature>
<dbReference type="HAMAP" id="MF_01374">
    <property type="entry name" value="Glyoxalase_2"/>
    <property type="match status" value="1"/>
</dbReference>
<accession>A0A540VVC9</accession>
<dbReference type="InterPro" id="IPR032282">
    <property type="entry name" value="HAGH_C"/>
</dbReference>
<dbReference type="NCBIfam" id="TIGR03413">
    <property type="entry name" value="GSH_gloB"/>
    <property type="match status" value="1"/>
</dbReference>
<keyword evidence="4 7" id="KW-0479">Metal-binding</keyword>
<feature type="binding site" evidence="7">
    <location>
        <position position="55"/>
    </location>
    <ligand>
        <name>Zn(2+)</name>
        <dbReference type="ChEBI" id="CHEBI:29105"/>
        <label>1</label>
    </ligand>
</feature>
<dbReference type="PANTHER" id="PTHR43705">
    <property type="entry name" value="HYDROXYACYLGLUTATHIONE HYDROLASE"/>
    <property type="match status" value="1"/>
</dbReference>
<dbReference type="STRING" id="1260251.SPISAL_06300"/>
<dbReference type="InterPro" id="IPR036866">
    <property type="entry name" value="RibonucZ/Hydroxyglut_hydro"/>
</dbReference>
<evidence type="ECO:0000256" key="1">
    <source>
        <dbReference type="ARBA" id="ARBA00001623"/>
    </source>
</evidence>
<evidence type="ECO:0000256" key="5">
    <source>
        <dbReference type="ARBA" id="ARBA00022801"/>
    </source>
</evidence>
<comment type="function">
    <text evidence="7">Thiolesterase that catalyzes the hydrolysis of S-D-lactoyl-glutathione to form glutathione and D-lactic acid.</text>
</comment>
<evidence type="ECO:0000256" key="6">
    <source>
        <dbReference type="ARBA" id="ARBA00022833"/>
    </source>
</evidence>
<dbReference type="PANTHER" id="PTHR43705:SF1">
    <property type="entry name" value="HYDROXYACYLGLUTATHIONE HYDROLASE GLOB"/>
    <property type="match status" value="1"/>
</dbReference>
<evidence type="ECO:0000313" key="9">
    <source>
        <dbReference type="EMBL" id="TQF00709.1"/>
    </source>
</evidence>
<keyword evidence="5 7" id="KW-0378">Hydrolase</keyword>
<feature type="binding site" evidence="7">
    <location>
        <position position="112"/>
    </location>
    <ligand>
        <name>Zn(2+)</name>
        <dbReference type="ChEBI" id="CHEBI:29105"/>
        <label>1</label>
    </ligand>
</feature>
<comment type="subunit">
    <text evidence="7">Monomer.</text>
</comment>
<feature type="binding site" evidence="7">
    <location>
        <position position="129"/>
    </location>
    <ligand>
        <name>Zn(2+)</name>
        <dbReference type="ChEBI" id="CHEBI:29105"/>
        <label>1</label>
    </ligand>
</feature>
<gene>
    <name evidence="7 9" type="primary">gloB</name>
    <name evidence="9" type="ORF">FKY71_01970</name>
</gene>
<comment type="cofactor">
    <cofactor evidence="7">
        <name>Zn(2+)</name>
        <dbReference type="ChEBI" id="CHEBI:29105"/>
    </cofactor>
    <text evidence="7">Binds 2 Zn(2+) ions per subunit.</text>
</comment>
<feature type="binding site" evidence="7">
    <location>
        <position position="59"/>
    </location>
    <ligand>
        <name>Zn(2+)</name>
        <dbReference type="ChEBI" id="CHEBI:29105"/>
        <label>2</label>
    </ligand>
</feature>
<feature type="binding site" evidence="7">
    <location>
        <position position="60"/>
    </location>
    <ligand>
        <name>Zn(2+)</name>
        <dbReference type="ChEBI" id="CHEBI:29105"/>
        <label>2</label>
    </ligand>
</feature>
<dbReference type="SMART" id="SM00849">
    <property type="entry name" value="Lactamase_B"/>
    <property type="match status" value="1"/>
</dbReference>
<comment type="caution">
    <text evidence="9">The sequence shown here is derived from an EMBL/GenBank/DDBJ whole genome shotgun (WGS) entry which is preliminary data.</text>
</comment>
<dbReference type="Gene3D" id="3.60.15.10">
    <property type="entry name" value="Ribonuclease Z/Hydroxyacylglutathione hydrolase-like"/>
    <property type="match status" value="1"/>
</dbReference>
<dbReference type="UniPathway" id="UPA00619">
    <property type="reaction ID" value="UER00676"/>
</dbReference>
<feature type="binding site" evidence="7">
    <location>
        <position position="57"/>
    </location>
    <ligand>
        <name>Zn(2+)</name>
        <dbReference type="ChEBI" id="CHEBI:29105"/>
        <label>1</label>
    </ligand>
</feature>
<keyword evidence="6 7" id="KW-0862">Zinc</keyword>
<evidence type="ECO:0000256" key="3">
    <source>
        <dbReference type="ARBA" id="ARBA00006759"/>
    </source>
</evidence>
<comment type="pathway">
    <text evidence="2 7">Secondary metabolite metabolism; methylglyoxal degradation; (R)-lactate from methylglyoxal: step 2/2.</text>
</comment>
<dbReference type="EC" id="3.1.2.6" evidence="7"/>
<name>A0A540VVC9_9GAMM</name>
<sequence>MLEVTPIPVLSDNYTWLLRAPQGDTAVVVDPGEAAPVAKALEAMGVKLAAIMITHHHTDHVAGIEGLIGNGLPVYGPADSPIPFISDPVKPGETLAPPGLGPTFDVLGVPGHTLDHLAFFGDGLLFAGDALFAGGCGRMFEGTPAQMQGYLSALRKLPGETRLYCGHEYTLANLTFALAVEPDNVALQARHAQIEQQHARGAITLPSTLAEECATNPFLRWDVEAVIQSAEAQAGHALNDPIDVFAALRAWKDRF</sequence>
<reference evidence="9 10" key="1">
    <citation type="submission" date="2019-06" db="EMBL/GenBank/DDBJ databases">
        <title>Metagenome assembled Genome of Spiribacter salinus SL48-SHIP from the microbial mat of Salt Lake 48 (Novosibirsk region, Russia).</title>
        <authorList>
            <person name="Shipova A."/>
            <person name="Rozanov A.S."/>
            <person name="Bryanskaya A.V."/>
            <person name="Peltek S.E."/>
        </authorList>
    </citation>
    <scope>NUCLEOTIDE SEQUENCE [LARGE SCALE GENOMIC DNA]</scope>
    <source>
        <strain evidence="9">SL48-SHIP-2</strain>
    </source>
</reference>
<evidence type="ECO:0000313" key="10">
    <source>
        <dbReference type="Proteomes" id="UP000315400"/>
    </source>
</evidence>
<dbReference type="Pfam" id="PF00753">
    <property type="entry name" value="Lactamase_B"/>
    <property type="match status" value="1"/>
</dbReference>
<comment type="similarity">
    <text evidence="3 7">Belongs to the metallo-beta-lactamase superfamily. Glyoxalase II family.</text>
</comment>
<dbReference type="GO" id="GO:0046872">
    <property type="term" value="F:metal ion binding"/>
    <property type="evidence" value="ECO:0007669"/>
    <property type="project" value="UniProtKB-KW"/>
</dbReference>
<dbReference type="InterPro" id="IPR050110">
    <property type="entry name" value="Glyoxalase_II_hydrolase"/>
</dbReference>
<dbReference type="GO" id="GO:0004416">
    <property type="term" value="F:hydroxyacylglutathione hydrolase activity"/>
    <property type="evidence" value="ECO:0007669"/>
    <property type="project" value="UniProtKB-UniRule"/>
</dbReference>
<dbReference type="AlphaFoldDB" id="A0A540VVC9"/>
<dbReference type="PIRSF" id="PIRSF005457">
    <property type="entry name" value="Glx"/>
    <property type="match status" value="1"/>
</dbReference>
<proteinExistence type="inferred from homology"/>
<protein>
    <recommendedName>
        <fullName evidence="7">Hydroxyacylglutathione hydrolase</fullName>
        <ecNumber evidence="7">3.1.2.6</ecNumber>
    </recommendedName>
    <alternativeName>
        <fullName evidence="7">Glyoxalase II</fullName>
        <shortName evidence="7">Glx II</shortName>
    </alternativeName>
</protein>
<dbReference type="GO" id="GO:0019243">
    <property type="term" value="P:methylglyoxal catabolic process to D-lactate via S-lactoyl-glutathione"/>
    <property type="evidence" value="ECO:0007669"/>
    <property type="project" value="UniProtKB-UniRule"/>
</dbReference>
<comment type="catalytic activity">
    <reaction evidence="1 7">
        <text>an S-(2-hydroxyacyl)glutathione + H2O = a 2-hydroxy carboxylate + glutathione + H(+)</text>
        <dbReference type="Rhea" id="RHEA:21864"/>
        <dbReference type="ChEBI" id="CHEBI:15377"/>
        <dbReference type="ChEBI" id="CHEBI:15378"/>
        <dbReference type="ChEBI" id="CHEBI:57925"/>
        <dbReference type="ChEBI" id="CHEBI:58896"/>
        <dbReference type="ChEBI" id="CHEBI:71261"/>
        <dbReference type="EC" id="3.1.2.6"/>
    </reaction>
</comment>
<evidence type="ECO:0000256" key="4">
    <source>
        <dbReference type="ARBA" id="ARBA00022723"/>
    </source>
</evidence>
<dbReference type="InterPro" id="IPR035680">
    <property type="entry name" value="Clx_II_MBL"/>
</dbReference>
<feature type="binding site" evidence="7">
    <location>
        <position position="167"/>
    </location>
    <ligand>
        <name>Zn(2+)</name>
        <dbReference type="ChEBI" id="CHEBI:29105"/>
        <label>2</label>
    </ligand>
</feature>
<dbReference type="Pfam" id="PF16123">
    <property type="entry name" value="HAGH_C"/>
    <property type="match status" value="1"/>
</dbReference>
<dbReference type="EMBL" id="VIFK01000006">
    <property type="protein sequence ID" value="TQF00709.1"/>
    <property type="molecule type" value="Genomic_DNA"/>
</dbReference>
<evidence type="ECO:0000256" key="7">
    <source>
        <dbReference type="HAMAP-Rule" id="MF_01374"/>
    </source>
</evidence>
<feature type="domain" description="Metallo-beta-lactamase" evidence="8">
    <location>
        <begin position="12"/>
        <end position="167"/>
    </location>
</feature>
<organism evidence="9 10">
    <name type="scientific">Spiribacter salinus</name>
    <dbReference type="NCBI Taxonomy" id="1335746"/>
    <lineage>
        <taxon>Bacteria</taxon>
        <taxon>Pseudomonadati</taxon>
        <taxon>Pseudomonadota</taxon>
        <taxon>Gammaproteobacteria</taxon>
        <taxon>Chromatiales</taxon>
        <taxon>Ectothiorhodospiraceae</taxon>
        <taxon>Spiribacter</taxon>
    </lineage>
</organism>
<dbReference type="SUPFAM" id="SSF56281">
    <property type="entry name" value="Metallo-hydrolase/oxidoreductase"/>
    <property type="match status" value="1"/>
</dbReference>
<dbReference type="InterPro" id="IPR001279">
    <property type="entry name" value="Metallo-B-lactamas"/>
</dbReference>
<dbReference type="CDD" id="cd07723">
    <property type="entry name" value="hydroxyacylglutathione_hydrolase_MBL-fold"/>
    <property type="match status" value="1"/>
</dbReference>